<dbReference type="Gene3D" id="1.10.8.280">
    <property type="entry name" value="ABC transporter ATPase domain-like"/>
    <property type="match status" value="1"/>
</dbReference>
<keyword evidence="7" id="KW-0228">DNA excision</keyword>
<dbReference type="InterPro" id="IPR003593">
    <property type="entry name" value="AAA+_ATPase"/>
</dbReference>
<feature type="domain" description="ABC transporter" evidence="17">
    <location>
        <begin position="350"/>
        <end position="587"/>
    </location>
</feature>
<dbReference type="SUPFAM" id="SSF52540">
    <property type="entry name" value="P-loop containing nucleoside triphosphate hydrolases"/>
    <property type="match status" value="3"/>
</dbReference>
<dbReference type="NCBIfam" id="TIGR00630">
    <property type="entry name" value="uvra"/>
    <property type="match status" value="1"/>
</dbReference>
<evidence type="ECO:0000256" key="14">
    <source>
        <dbReference type="ARBA" id="ARBA00038000"/>
    </source>
</evidence>
<evidence type="ECO:0000256" key="11">
    <source>
        <dbReference type="ARBA" id="ARBA00022881"/>
    </source>
</evidence>
<dbReference type="GO" id="GO:0006289">
    <property type="term" value="P:nucleotide-excision repair"/>
    <property type="evidence" value="ECO:0007669"/>
    <property type="project" value="InterPro"/>
</dbReference>
<evidence type="ECO:0000256" key="16">
    <source>
        <dbReference type="ARBA" id="ARBA00042156"/>
    </source>
</evidence>
<dbReference type="GO" id="GO:0016887">
    <property type="term" value="F:ATP hydrolysis activity"/>
    <property type="evidence" value="ECO:0007669"/>
    <property type="project" value="InterPro"/>
</dbReference>
<keyword evidence="3" id="KW-0479">Metal-binding</keyword>
<protein>
    <recommendedName>
        <fullName evidence="15">UvrABC system protein A</fullName>
    </recommendedName>
    <alternativeName>
        <fullName evidence="16">Excinuclease ABC subunit A</fullName>
    </alternativeName>
</protein>
<dbReference type="PROSITE" id="PS00211">
    <property type="entry name" value="ABC_TRANSPORTER_1"/>
    <property type="match status" value="2"/>
</dbReference>
<dbReference type="InterPro" id="IPR013815">
    <property type="entry name" value="ATP_grasp_subdomain_1"/>
</dbReference>
<dbReference type="Pfam" id="PF17760">
    <property type="entry name" value="UvrA_inter"/>
    <property type="match status" value="1"/>
</dbReference>
<dbReference type="Gene3D" id="3.40.50.300">
    <property type="entry name" value="P-loop containing nucleotide triphosphate hydrolases"/>
    <property type="match status" value="2"/>
</dbReference>
<evidence type="ECO:0000256" key="1">
    <source>
        <dbReference type="ARBA" id="ARBA00004496"/>
    </source>
</evidence>
<dbReference type="GO" id="GO:0003677">
    <property type="term" value="F:DNA binding"/>
    <property type="evidence" value="ECO:0007669"/>
    <property type="project" value="UniProtKB-KW"/>
</dbReference>
<keyword evidence="6" id="KW-0227">DNA damage</keyword>
<dbReference type="InterPro" id="IPR041102">
    <property type="entry name" value="UvrA_inter"/>
</dbReference>
<keyword evidence="10" id="KW-0067">ATP-binding</keyword>
<dbReference type="GO" id="GO:0008270">
    <property type="term" value="F:zinc ion binding"/>
    <property type="evidence" value="ECO:0007669"/>
    <property type="project" value="UniProtKB-KW"/>
</dbReference>
<keyword evidence="4" id="KW-0677">Repeat</keyword>
<evidence type="ECO:0000256" key="13">
    <source>
        <dbReference type="ARBA" id="ARBA00023204"/>
    </source>
</evidence>
<dbReference type="Gene3D" id="1.20.1580.10">
    <property type="entry name" value="ABC transporter ATPase like domain"/>
    <property type="match status" value="2"/>
</dbReference>
<evidence type="ECO:0000256" key="15">
    <source>
        <dbReference type="ARBA" id="ARBA00039316"/>
    </source>
</evidence>
<evidence type="ECO:0000256" key="6">
    <source>
        <dbReference type="ARBA" id="ARBA00022763"/>
    </source>
</evidence>
<keyword evidence="11" id="KW-0267">Excision nuclease</keyword>
<feature type="domain" description="ABC transporter" evidence="17">
    <location>
        <begin position="601"/>
        <end position="936"/>
    </location>
</feature>
<dbReference type="PANTHER" id="PTHR43152">
    <property type="entry name" value="UVRABC SYSTEM PROTEIN A"/>
    <property type="match status" value="1"/>
</dbReference>
<gene>
    <name evidence="18" type="ORF">AVDCRST_MAG89-4606</name>
</gene>
<dbReference type="GO" id="GO:0004518">
    <property type="term" value="F:nuclease activity"/>
    <property type="evidence" value="ECO:0007669"/>
    <property type="project" value="UniProtKB-KW"/>
</dbReference>
<dbReference type="AlphaFoldDB" id="A0A6J4MWL4"/>
<proteinExistence type="inferred from homology"/>
<name>A0A6J4MWL4_9BACT</name>
<keyword evidence="9" id="KW-0862">Zinc</keyword>
<evidence type="ECO:0000256" key="12">
    <source>
        <dbReference type="ARBA" id="ARBA00023125"/>
    </source>
</evidence>
<sequence length="948" mass="104126">MKDRIVIRGARQHNLKNLDLDIPRRAVVVVTGPSGSGKSSLAFDTVYAEGQRRYVESLSTYAKQFLDRMEKPDVDRVEGISPAVAIEQRNPTKTSRSTVGTATEVYDYLRLLWARVGRTYCPGPHPDQPCGREVKPDSVQSATDAILALPGGTRLMVCFPLPLSARVTHALVVDNLRALGFVRLLADGRELHLDELPEGIDLTASRELLVVVDRLKADPDDTGRLADSLQTAFAEGEGEAVVVPVAFPALRFTERFRCPDHPHVEFATPSPQLFSFNNPYGSCPECTGFGAVLRYDESLIVPNTSRSLAEGAVDPWSKPRYEDRRRKLSDFASKQGVSMDAPWTGLPEEFRRAVLHGTRGFQGVFQFLQALEEKRYKQYIRVFLRQYQSGQDCPVCGGAKLRPEALRVRVANRTVADVSALPLARLRPWLAAMLHGRAGDPDCPQPPLTGQEREIAESILKELDSRVGFLVDVGLGYLTLDRQTRTLSGGEAQRISLSNALGSRLVDTLYVLDEPTIGLHPADNDRLLRLLVRLREHGNTVIVVEHDPEAMRLADWLVELGPGSGELGGELMFQGTLEQMMVADTLTGRYLSGRESIGIPARRRPVEGLRLEGAREHNLKGDAAVFPLGAITVVTGVSGSGKSTLVHDVLFRAVERELSGGETSAKRHLGETVGGYERLQGVGTLREVVLVDQSPIGRTPRSNPVTYIKAYDEVRRIFSSLPDAKRLGFGPGHFSFNVAGGRCEACKGEGQVQVEMVFMADVFVPCEICGGARFRAEVLEVKYRGRSIRDVLEMTVDEAIRFFLHEDRLGEILWHLQQVGLGYLRLGQPAPTLSGGEAQRIKVARELATGARRGGRKLYIMDEPTTGLHMDDIRKLLRVLGDLADAGHTVVLIEHNLDVIKTADWIVDLGPGAGPDGGHVVAMGRPEEIVRVPESVTGQWLAPLLAAD</sequence>
<keyword evidence="8" id="KW-0863">Zinc-finger</keyword>
<dbReference type="InterPro" id="IPR041552">
    <property type="entry name" value="UvrA_DNA-bd"/>
</dbReference>
<keyword evidence="2" id="KW-0963">Cytoplasm</keyword>
<keyword evidence="12" id="KW-0238">DNA-binding</keyword>
<evidence type="ECO:0000256" key="3">
    <source>
        <dbReference type="ARBA" id="ARBA00022723"/>
    </source>
</evidence>
<dbReference type="GO" id="GO:0005737">
    <property type="term" value="C:cytoplasm"/>
    <property type="evidence" value="ECO:0007669"/>
    <property type="project" value="UniProtKB-SubCell"/>
</dbReference>
<dbReference type="GO" id="GO:0009380">
    <property type="term" value="C:excinuclease repair complex"/>
    <property type="evidence" value="ECO:0007669"/>
    <property type="project" value="InterPro"/>
</dbReference>
<evidence type="ECO:0000259" key="17">
    <source>
        <dbReference type="PROSITE" id="PS50893"/>
    </source>
</evidence>
<organism evidence="18">
    <name type="scientific">uncultured Gemmatimonadota bacterium</name>
    <dbReference type="NCBI Taxonomy" id="203437"/>
    <lineage>
        <taxon>Bacteria</taxon>
        <taxon>Pseudomonadati</taxon>
        <taxon>Gemmatimonadota</taxon>
        <taxon>environmental samples</taxon>
    </lineage>
</organism>
<dbReference type="InterPro" id="IPR004602">
    <property type="entry name" value="UvrA"/>
</dbReference>
<evidence type="ECO:0000256" key="4">
    <source>
        <dbReference type="ARBA" id="ARBA00022737"/>
    </source>
</evidence>
<evidence type="ECO:0000256" key="5">
    <source>
        <dbReference type="ARBA" id="ARBA00022741"/>
    </source>
</evidence>
<evidence type="ECO:0000256" key="9">
    <source>
        <dbReference type="ARBA" id="ARBA00022833"/>
    </source>
</evidence>
<evidence type="ECO:0000256" key="8">
    <source>
        <dbReference type="ARBA" id="ARBA00022771"/>
    </source>
</evidence>
<accession>A0A6J4MWL4</accession>
<dbReference type="PANTHER" id="PTHR43152:SF3">
    <property type="entry name" value="UVRABC SYSTEM PROTEIN A"/>
    <property type="match status" value="1"/>
</dbReference>
<dbReference type="GO" id="GO:0005524">
    <property type="term" value="F:ATP binding"/>
    <property type="evidence" value="ECO:0007669"/>
    <property type="project" value="UniProtKB-KW"/>
</dbReference>
<comment type="subcellular location">
    <subcellularLocation>
        <location evidence="1">Cytoplasm</location>
    </subcellularLocation>
</comment>
<dbReference type="Pfam" id="PF17755">
    <property type="entry name" value="UvrA_DNA-bind"/>
    <property type="match status" value="1"/>
</dbReference>
<dbReference type="PROSITE" id="PS50893">
    <property type="entry name" value="ABC_TRANSPORTER_2"/>
    <property type="match status" value="2"/>
</dbReference>
<evidence type="ECO:0000313" key="18">
    <source>
        <dbReference type="EMBL" id="CAA9371172.1"/>
    </source>
</evidence>
<dbReference type="Gene3D" id="3.30.1490.20">
    <property type="entry name" value="ATP-grasp fold, A domain"/>
    <property type="match status" value="1"/>
</dbReference>
<dbReference type="InterPro" id="IPR003439">
    <property type="entry name" value="ABC_transporter-like_ATP-bd"/>
</dbReference>
<dbReference type="InterPro" id="IPR027417">
    <property type="entry name" value="P-loop_NTPase"/>
</dbReference>
<comment type="similarity">
    <text evidence="14">Belongs to the ABC transporter superfamily. UvrA family.</text>
</comment>
<dbReference type="SMART" id="SM00382">
    <property type="entry name" value="AAA"/>
    <property type="match status" value="2"/>
</dbReference>
<evidence type="ECO:0000256" key="2">
    <source>
        <dbReference type="ARBA" id="ARBA00022490"/>
    </source>
</evidence>
<dbReference type="InterPro" id="IPR017871">
    <property type="entry name" value="ABC_transporter-like_CS"/>
</dbReference>
<evidence type="ECO:0000256" key="10">
    <source>
        <dbReference type="ARBA" id="ARBA00022840"/>
    </source>
</evidence>
<dbReference type="EMBL" id="CADCTV010000965">
    <property type="protein sequence ID" value="CAA9371172.1"/>
    <property type="molecule type" value="Genomic_DNA"/>
</dbReference>
<keyword evidence="13" id="KW-0234">DNA repair</keyword>
<reference evidence="18" key="1">
    <citation type="submission" date="2020-02" db="EMBL/GenBank/DDBJ databases">
        <authorList>
            <person name="Meier V. D."/>
        </authorList>
    </citation>
    <scope>NUCLEOTIDE SEQUENCE</scope>
    <source>
        <strain evidence="18">AVDCRST_MAG89</strain>
    </source>
</reference>
<keyword evidence="5" id="KW-0547">Nucleotide-binding</keyword>
<evidence type="ECO:0000256" key="7">
    <source>
        <dbReference type="ARBA" id="ARBA00022769"/>
    </source>
</evidence>